<dbReference type="KEGG" id="mik:FOE78_16530"/>
<evidence type="ECO:0000313" key="9">
    <source>
        <dbReference type="Proteomes" id="UP000319263"/>
    </source>
</evidence>
<dbReference type="OrthoDB" id="7688673at2"/>
<evidence type="ECO:0000256" key="1">
    <source>
        <dbReference type="ARBA" id="ARBA00021390"/>
    </source>
</evidence>
<dbReference type="InterPro" id="IPR037171">
    <property type="entry name" value="NagB/RpiA_transferase-like"/>
</dbReference>
<evidence type="ECO:0000256" key="4">
    <source>
        <dbReference type="ARBA" id="ARBA00023125"/>
    </source>
</evidence>
<dbReference type="EMBL" id="CP041692">
    <property type="protein sequence ID" value="QDP97314.1"/>
    <property type="molecule type" value="Genomic_DNA"/>
</dbReference>
<gene>
    <name evidence="8" type="ORF">FOE78_16530</name>
</gene>
<dbReference type="GO" id="GO:0003700">
    <property type="term" value="F:DNA-binding transcription factor activity"/>
    <property type="evidence" value="ECO:0007669"/>
    <property type="project" value="InterPro"/>
</dbReference>
<reference evidence="8 9" key="1">
    <citation type="submission" date="2019-07" db="EMBL/GenBank/DDBJ databases">
        <title>Microlunatus dokdonensis sp. nov. isolated from the rhizospheric soil of the wild plant Elymus tsukushiensis.</title>
        <authorList>
            <person name="Ghim S.-Y."/>
            <person name="Hwang Y.-J."/>
            <person name="Son J.-S."/>
            <person name="Shin J.-H."/>
        </authorList>
    </citation>
    <scope>NUCLEOTIDE SEQUENCE [LARGE SCALE GENOMIC DNA]</scope>
    <source>
        <strain evidence="8 9">KUDC0627</strain>
    </source>
</reference>
<dbReference type="SUPFAM" id="SSF100950">
    <property type="entry name" value="NagB/RpiA/CoA transferase-like"/>
    <property type="match status" value="1"/>
</dbReference>
<dbReference type="PANTHER" id="PTHR30363:SF4">
    <property type="entry name" value="GLYCEROL-3-PHOSPHATE REGULON REPRESSOR"/>
    <property type="match status" value="1"/>
</dbReference>
<dbReference type="SMART" id="SM01134">
    <property type="entry name" value="DeoRC"/>
    <property type="match status" value="1"/>
</dbReference>
<dbReference type="GO" id="GO:0003677">
    <property type="term" value="F:DNA binding"/>
    <property type="evidence" value="ECO:0007669"/>
    <property type="project" value="UniProtKB-KW"/>
</dbReference>
<keyword evidence="5" id="KW-0804">Transcription</keyword>
<evidence type="ECO:0000256" key="2">
    <source>
        <dbReference type="ARBA" id="ARBA00022491"/>
    </source>
</evidence>
<feature type="domain" description="HTH deoR-type" evidence="7">
    <location>
        <begin position="14"/>
        <end position="69"/>
    </location>
</feature>
<dbReference type="InterPro" id="IPR050313">
    <property type="entry name" value="Carb_Metab_HTH_regulators"/>
</dbReference>
<dbReference type="PROSITE" id="PS51000">
    <property type="entry name" value="HTH_DEOR_2"/>
    <property type="match status" value="1"/>
</dbReference>
<dbReference type="SUPFAM" id="SSF46785">
    <property type="entry name" value="Winged helix' DNA-binding domain"/>
    <property type="match status" value="1"/>
</dbReference>
<dbReference type="PROSITE" id="PS00894">
    <property type="entry name" value="HTH_DEOR_1"/>
    <property type="match status" value="1"/>
</dbReference>
<evidence type="ECO:0000256" key="6">
    <source>
        <dbReference type="ARBA" id="ARBA00024937"/>
    </source>
</evidence>
<dbReference type="InterPro" id="IPR018356">
    <property type="entry name" value="Tscrpt_reg_HTH_DeoR_CS"/>
</dbReference>
<organism evidence="8 9">
    <name type="scientific">Microlunatus elymi</name>
    <dbReference type="NCBI Taxonomy" id="2596828"/>
    <lineage>
        <taxon>Bacteria</taxon>
        <taxon>Bacillati</taxon>
        <taxon>Actinomycetota</taxon>
        <taxon>Actinomycetes</taxon>
        <taxon>Propionibacteriales</taxon>
        <taxon>Propionibacteriaceae</taxon>
        <taxon>Microlunatus</taxon>
    </lineage>
</organism>
<dbReference type="SMART" id="SM00420">
    <property type="entry name" value="HTH_DEOR"/>
    <property type="match status" value="1"/>
</dbReference>
<dbReference type="InterPro" id="IPR001034">
    <property type="entry name" value="DeoR_HTH"/>
</dbReference>
<proteinExistence type="predicted"/>
<sequence>MIMEKASATGRGPARERHQQLADWLRADGRVEVVQAAARLGVAPETVRRDLRAMEQHGRLVRVHGGAVPVQPAPATQLSGRPGPRYTGFGRRLWQQLPRQGTLLIGTGAPALGLAEAIAADPPESDGLTVVTNFLDAAIVLSRSRSPRSANLRVYNIGGTVSPHSGGQEGDWAISELNRLRTDISVVCAAGVSSTDGLTDHSPAGAAVSRAETLVGRRVIAIADASAAGKSAFVQFASIDEIDELAFAGEVDDQQLRPFRERGLPLMVAPEDD</sequence>
<accession>A0A516Q1K9</accession>
<dbReference type="InterPro" id="IPR036390">
    <property type="entry name" value="WH_DNA-bd_sf"/>
</dbReference>
<keyword evidence="2" id="KW-0678">Repressor</keyword>
<protein>
    <recommendedName>
        <fullName evidence="1">Lactose phosphotransferase system repressor</fullName>
    </recommendedName>
</protein>
<keyword evidence="4" id="KW-0238">DNA-binding</keyword>
<dbReference type="Pfam" id="PF08220">
    <property type="entry name" value="HTH_DeoR"/>
    <property type="match status" value="1"/>
</dbReference>
<dbReference type="InterPro" id="IPR014036">
    <property type="entry name" value="DeoR-like_C"/>
</dbReference>
<evidence type="ECO:0000313" key="8">
    <source>
        <dbReference type="EMBL" id="QDP97314.1"/>
    </source>
</evidence>
<evidence type="ECO:0000256" key="5">
    <source>
        <dbReference type="ARBA" id="ARBA00023163"/>
    </source>
</evidence>
<dbReference type="Gene3D" id="1.10.10.10">
    <property type="entry name" value="Winged helix-like DNA-binding domain superfamily/Winged helix DNA-binding domain"/>
    <property type="match status" value="1"/>
</dbReference>
<dbReference type="AlphaFoldDB" id="A0A516Q1K9"/>
<keyword evidence="9" id="KW-1185">Reference proteome</keyword>
<comment type="function">
    <text evidence="6">Repressor of the lactose catabolism operon. Galactose-6-phosphate is the inducer.</text>
</comment>
<dbReference type="InterPro" id="IPR036388">
    <property type="entry name" value="WH-like_DNA-bd_sf"/>
</dbReference>
<evidence type="ECO:0000259" key="7">
    <source>
        <dbReference type="PROSITE" id="PS51000"/>
    </source>
</evidence>
<dbReference type="Proteomes" id="UP000319263">
    <property type="component" value="Chromosome"/>
</dbReference>
<name>A0A516Q1K9_9ACTN</name>
<evidence type="ECO:0000256" key="3">
    <source>
        <dbReference type="ARBA" id="ARBA00023015"/>
    </source>
</evidence>
<keyword evidence="3" id="KW-0805">Transcription regulation</keyword>
<dbReference type="PRINTS" id="PR00037">
    <property type="entry name" value="HTHLACR"/>
</dbReference>
<dbReference type="Pfam" id="PF00455">
    <property type="entry name" value="DeoRC"/>
    <property type="match status" value="1"/>
</dbReference>
<dbReference type="PANTHER" id="PTHR30363">
    <property type="entry name" value="HTH-TYPE TRANSCRIPTIONAL REGULATOR SRLR-RELATED"/>
    <property type="match status" value="1"/>
</dbReference>